<keyword evidence="3" id="KW-0812">Transmembrane</keyword>
<comment type="caution">
    <text evidence="7">The sequence shown here is derived from an EMBL/GenBank/DDBJ whole genome shotgun (WGS) entry which is preliminary data.</text>
</comment>
<dbReference type="Proteomes" id="UP001279012">
    <property type="component" value="Unassembled WGS sequence"/>
</dbReference>
<evidence type="ECO:0000256" key="3">
    <source>
        <dbReference type="ARBA" id="ARBA00022692"/>
    </source>
</evidence>
<protein>
    <submittedName>
        <fullName evidence="7">TrkA C-terminal domain-containing protein</fullName>
    </submittedName>
</protein>
<sequence length="86" mass="9555">AEVSMNPDSELLGKSLREIKFRTRYGLNVVAIRREGSALPGKIVDEPLRLGDVLLVIGDWKLIRILSTKPRNFIVLNLAAEIDTVA</sequence>
<dbReference type="Pfam" id="PF02080">
    <property type="entry name" value="TrkA_C"/>
    <property type="match status" value="1"/>
</dbReference>
<proteinExistence type="predicted"/>
<dbReference type="PANTHER" id="PTHR43652">
    <property type="entry name" value="BASIC AMINO ACID ANTIPORTER YFCC-RELATED"/>
    <property type="match status" value="1"/>
</dbReference>
<dbReference type="InterPro" id="IPR006037">
    <property type="entry name" value="RCK_C"/>
</dbReference>
<dbReference type="GO" id="GO:0005886">
    <property type="term" value="C:plasma membrane"/>
    <property type="evidence" value="ECO:0007669"/>
    <property type="project" value="TreeGrafter"/>
</dbReference>
<evidence type="ECO:0000313" key="8">
    <source>
        <dbReference type="Proteomes" id="UP001279012"/>
    </source>
</evidence>
<comment type="subcellular location">
    <subcellularLocation>
        <location evidence="1">Membrane</location>
        <topology evidence="1">Multi-pass membrane protein</topology>
    </subcellularLocation>
</comment>
<dbReference type="GO" id="GO:0008324">
    <property type="term" value="F:monoatomic cation transmembrane transporter activity"/>
    <property type="evidence" value="ECO:0007669"/>
    <property type="project" value="InterPro"/>
</dbReference>
<dbReference type="EMBL" id="JAWZZT010001217">
    <property type="protein sequence ID" value="MDX7018702.1"/>
    <property type="molecule type" value="Genomic_DNA"/>
</dbReference>
<accession>A0AAW9EAE9</accession>
<evidence type="ECO:0000313" key="7">
    <source>
        <dbReference type="EMBL" id="MDX7018702.1"/>
    </source>
</evidence>
<keyword evidence="4" id="KW-1133">Transmembrane helix</keyword>
<reference evidence="7" key="1">
    <citation type="submission" date="2023-11" db="EMBL/GenBank/DDBJ databases">
        <title>Detection of rare carbapenemases in Enterobacterales - comparison of two colorimetric and two CIM-based carbapenemase assays.</title>
        <authorList>
            <person name="Schaffarczyk L."/>
            <person name="Noster J."/>
            <person name="Stelzer Y."/>
            <person name="Sattler J."/>
            <person name="Gatermann S."/>
            <person name="Hamprecht A."/>
        </authorList>
    </citation>
    <scope>NUCLEOTIDE SEQUENCE</scope>
    <source>
        <strain evidence="7">CIM-Cont-037</strain>
    </source>
</reference>
<dbReference type="InterPro" id="IPR051679">
    <property type="entry name" value="DASS-Related_Transporters"/>
</dbReference>
<evidence type="ECO:0000256" key="5">
    <source>
        <dbReference type="ARBA" id="ARBA00023136"/>
    </source>
</evidence>
<dbReference type="PROSITE" id="PS51202">
    <property type="entry name" value="RCK_C"/>
    <property type="match status" value="1"/>
</dbReference>
<feature type="domain" description="RCK C-terminal" evidence="6">
    <location>
        <begin position="1"/>
        <end position="72"/>
    </location>
</feature>
<evidence type="ECO:0000256" key="4">
    <source>
        <dbReference type="ARBA" id="ARBA00022989"/>
    </source>
</evidence>
<dbReference type="InterPro" id="IPR036721">
    <property type="entry name" value="RCK_C_sf"/>
</dbReference>
<feature type="non-terminal residue" evidence="7">
    <location>
        <position position="86"/>
    </location>
</feature>
<keyword evidence="5" id="KW-0472">Membrane</keyword>
<evidence type="ECO:0000259" key="6">
    <source>
        <dbReference type="PROSITE" id="PS51202"/>
    </source>
</evidence>
<dbReference type="AlphaFoldDB" id="A0AAW9EAE9"/>
<feature type="non-terminal residue" evidence="7">
    <location>
        <position position="1"/>
    </location>
</feature>
<dbReference type="PANTHER" id="PTHR43652:SF1">
    <property type="entry name" value="RESPONSE REGULATOR"/>
    <property type="match status" value="1"/>
</dbReference>
<dbReference type="SUPFAM" id="SSF116726">
    <property type="entry name" value="TrkA C-terminal domain-like"/>
    <property type="match status" value="1"/>
</dbReference>
<dbReference type="GO" id="GO:0006813">
    <property type="term" value="P:potassium ion transport"/>
    <property type="evidence" value="ECO:0007669"/>
    <property type="project" value="InterPro"/>
</dbReference>
<evidence type="ECO:0000256" key="2">
    <source>
        <dbReference type="ARBA" id="ARBA00022448"/>
    </source>
</evidence>
<dbReference type="Gene3D" id="3.30.70.1450">
    <property type="entry name" value="Regulator of K+ conductance, C-terminal domain"/>
    <property type="match status" value="1"/>
</dbReference>
<gene>
    <name evidence="7" type="ORF">SJ059_30210</name>
</gene>
<keyword evidence="2" id="KW-0813">Transport</keyword>
<name>A0AAW9EAE9_KLEAE</name>
<organism evidence="7 8">
    <name type="scientific">Klebsiella aerogenes</name>
    <name type="common">Enterobacter aerogenes</name>
    <dbReference type="NCBI Taxonomy" id="548"/>
    <lineage>
        <taxon>Bacteria</taxon>
        <taxon>Pseudomonadati</taxon>
        <taxon>Pseudomonadota</taxon>
        <taxon>Gammaproteobacteria</taxon>
        <taxon>Enterobacterales</taxon>
        <taxon>Enterobacteriaceae</taxon>
        <taxon>Klebsiella/Raoultella group</taxon>
        <taxon>Klebsiella</taxon>
    </lineage>
</organism>
<evidence type="ECO:0000256" key="1">
    <source>
        <dbReference type="ARBA" id="ARBA00004141"/>
    </source>
</evidence>